<evidence type="ECO:0000313" key="2">
    <source>
        <dbReference type="EMBL" id="KAG2459431.1"/>
    </source>
</evidence>
<gene>
    <name evidence="2" type="primary">Ica1l</name>
    <name evidence="2" type="ORF">GTO96_0020039</name>
</gene>
<comment type="caution">
    <text evidence="2">The sequence shown here is derived from an EMBL/GenBank/DDBJ whole genome shotgun (WGS) entry which is preliminary data.</text>
</comment>
<dbReference type="Pfam" id="PF06456">
    <property type="entry name" value="Arfaptin"/>
    <property type="match status" value="1"/>
</dbReference>
<name>A0A8X8BL40_POLSE</name>
<proteinExistence type="predicted"/>
<evidence type="ECO:0000313" key="3">
    <source>
        <dbReference type="Proteomes" id="UP000886611"/>
    </source>
</evidence>
<dbReference type="PANTHER" id="PTHR10164:SF5">
    <property type="entry name" value="ISLET CELL AUTOANTIGEN 1-LIKE PROTEIN"/>
    <property type="match status" value="1"/>
</dbReference>
<dbReference type="GO" id="GO:0019904">
    <property type="term" value="F:protein domain specific binding"/>
    <property type="evidence" value="ECO:0007669"/>
    <property type="project" value="InterPro"/>
</dbReference>
<dbReference type="Proteomes" id="UP000886611">
    <property type="component" value="Unassembled WGS sequence"/>
</dbReference>
<dbReference type="AlphaFoldDB" id="A0A8X8BL40"/>
<dbReference type="PANTHER" id="PTHR10164">
    <property type="entry name" value="ISLET CELL AUTOANTIGEN 1"/>
    <property type="match status" value="1"/>
</dbReference>
<feature type="non-terminal residue" evidence="2">
    <location>
        <position position="1"/>
    </location>
</feature>
<dbReference type="GO" id="GO:0051049">
    <property type="term" value="P:regulation of transport"/>
    <property type="evidence" value="ECO:0007669"/>
    <property type="project" value="TreeGrafter"/>
</dbReference>
<dbReference type="InterPro" id="IPR010504">
    <property type="entry name" value="AH_dom"/>
</dbReference>
<reference evidence="2 3" key="1">
    <citation type="journal article" date="2021" name="Cell">
        <title>Tracing the genetic footprints of vertebrate landing in non-teleost ray-finned fishes.</title>
        <authorList>
            <person name="Bi X."/>
            <person name="Wang K."/>
            <person name="Yang L."/>
            <person name="Pan H."/>
            <person name="Jiang H."/>
            <person name="Wei Q."/>
            <person name="Fang M."/>
            <person name="Yu H."/>
            <person name="Zhu C."/>
            <person name="Cai Y."/>
            <person name="He Y."/>
            <person name="Gan X."/>
            <person name="Zeng H."/>
            <person name="Yu D."/>
            <person name="Zhu Y."/>
            <person name="Jiang H."/>
            <person name="Qiu Q."/>
            <person name="Yang H."/>
            <person name="Zhang Y.E."/>
            <person name="Wang W."/>
            <person name="Zhu M."/>
            <person name="He S."/>
            <person name="Zhang G."/>
        </authorList>
    </citation>
    <scope>NUCLEOTIDE SEQUENCE [LARGE SCALE GENOMIC DNA]</scope>
    <source>
        <strain evidence="2">Bchr_013</strain>
    </source>
</reference>
<feature type="domain" description="AH" evidence="1">
    <location>
        <begin position="101"/>
        <end position="141"/>
    </location>
</feature>
<dbReference type="InterPro" id="IPR024114">
    <property type="entry name" value="Islet_autoAg_Ica1/Ica1-like"/>
</dbReference>
<feature type="non-terminal residue" evidence="2">
    <location>
        <position position="166"/>
    </location>
</feature>
<organism evidence="2 3">
    <name type="scientific">Polypterus senegalus</name>
    <name type="common">Senegal bichir</name>
    <dbReference type="NCBI Taxonomy" id="55291"/>
    <lineage>
        <taxon>Eukaryota</taxon>
        <taxon>Metazoa</taxon>
        <taxon>Chordata</taxon>
        <taxon>Craniata</taxon>
        <taxon>Vertebrata</taxon>
        <taxon>Euteleostomi</taxon>
        <taxon>Actinopterygii</taxon>
        <taxon>Polypteriformes</taxon>
        <taxon>Polypteridae</taxon>
        <taxon>Polypterus</taxon>
    </lineage>
</organism>
<keyword evidence="3" id="KW-1185">Reference proteome</keyword>
<sequence length="166" mass="19260">MSCPSQTRPLNVAREYQLRWYGHVLRSEEETVAKITLRRGPDGKLSHGRPKRRWLDRIKEDMHQIDINTEEEVEEEGIERPWKSHSADMYSRHVLAEDSSVMARMQKKFWKTKQVLIKATGKKEDEHVVASDADLDAKLEVSVCQVPQCQLSDEAIVSPKPNPTYY</sequence>
<dbReference type="EMBL" id="JAATIS010005477">
    <property type="protein sequence ID" value="KAG2459431.1"/>
    <property type="molecule type" value="Genomic_DNA"/>
</dbReference>
<protein>
    <submittedName>
        <fullName evidence="2">ICA1L protein</fullName>
    </submittedName>
</protein>
<dbReference type="GO" id="GO:0005794">
    <property type="term" value="C:Golgi apparatus"/>
    <property type="evidence" value="ECO:0007669"/>
    <property type="project" value="TreeGrafter"/>
</dbReference>
<accession>A0A8X8BL40</accession>
<evidence type="ECO:0000259" key="1">
    <source>
        <dbReference type="Pfam" id="PF06456"/>
    </source>
</evidence>